<feature type="transmembrane region" description="Helical" evidence="10">
    <location>
        <begin position="417"/>
        <end position="438"/>
    </location>
</feature>
<keyword evidence="12" id="KW-1185">Reference proteome</keyword>
<evidence type="ECO:0000256" key="8">
    <source>
        <dbReference type="ARBA" id="ARBA00023136"/>
    </source>
</evidence>
<feature type="transmembrane region" description="Helical" evidence="10">
    <location>
        <begin position="257"/>
        <end position="279"/>
    </location>
</feature>
<dbReference type="InterPro" id="IPR001734">
    <property type="entry name" value="Na/solute_symporter"/>
</dbReference>
<name>A0A4R2ITD7_9ACTN</name>
<keyword evidence="4" id="KW-1003">Cell membrane</keyword>
<evidence type="ECO:0000256" key="2">
    <source>
        <dbReference type="ARBA" id="ARBA00006434"/>
    </source>
</evidence>
<feature type="transmembrane region" description="Helical" evidence="10">
    <location>
        <begin position="130"/>
        <end position="161"/>
    </location>
</feature>
<evidence type="ECO:0000256" key="6">
    <source>
        <dbReference type="ARBA" id="ARBA00022847"/>
    </source>
</evidence>
<evidence type="ECO:0000256" key="10">
    <source>
        <dbReference type="SAM" id="Phobius"/>
    </source>
</evidence>
<feature type="transmembrane region" description="Helical" evidence="10">
    <location>
        <begin position="291"/>
        <end position="316"/>
    </location>
</feature>
<dbReference type="GO" id="GO:0015123">
    <property type="term" value="F:acetate transmembrane transporter activity"/>
    <property type="evidence" value="ECO:0007669"/>
    <property type="project" value="TreeGrafter"/>
</dbReference>
<evidence type="ECO:0000256" key="9">
    <source>
        <dbReference type="RuleBase" id="RU362091"/>
    </source>
</evidence>
<feature type="transmembrane region" description="Helical" evidence="10">
    <location>
        <begin position="197"/>
        <end position="216"/>
    </location>
</feature>
<dbReference type="PANTHER" id="PTHR48086:SF6">
    <property type="entry name" value="CATION_ACETATE SYMPORTER ACTP"/>
    <property type="match status" value="1"/>
</dbReference>
<dbReference type="AlphaFoldDB" id="A0A4R2ITD7"/>
<dbReference type="GO" id="GO:0015293">
    <property type="term" value="F:symporter activity"/>
    <property type="evidence" value="ECO:0007669"/>
    <property type="project" value="UniProtKB-KW"/>
</dbReference>
<keyword evidence="5 10" id="KW-0812">Transmembrane</keyword>
<dbReference type="Pfam" id="PF00474">
    <property type="entry name" value="SSF"/>
    <property type="match status" value="1"/>
</dbReference>
<comment type="caution">
    <text evidence="11">The sequence shown here is derived from an EMBL/GenBank/DDBJ whole genome shotgun (WGS) entry which is preliminary data.</text>
</comment>
<organism evidence="11 12">
    <name type="scientific">Kribbella antiqua</name>
    <dbReference type="NCBI Taxonomy" id="2512217"/>
    <lineage>
        <taxon>Bacteria</taxon>
        <taxon>Bacillati</taxon>
        <taxon>Actinomycetota</taxon>
        <taxon>Actinomycetes</taxon>
        <taxon>Propionibacteriales</taxon>
        <taxon>Kribbellaceae</taxon>
        <taxon>Kribbella</taxon>
    </lineage>
</organism>
<evidence type="ECO:0000256" key="5">
    <source>
        <dbReference type="ARBA" id="ARBA00022692"/>
    </source>
</evidence>
<gene>
    <name evidence="11" type="ORF">EV646_105102</name>
</gene>
<dbReference type="Proteomes" id="UP000295573">
    <property type="component" value="Unassembled WGS sequence"/>
</dbReference>
<feature type="transmembrane region" description="Helical" evidence="10">
    <location>
        <begin position="167"/>
        <end position="185"/>
    </location>
</feature>
<dbReference type="EMBL" id="SLWR01000005">
    <property type="protein sequence ID" value="TCO47549.1"/>
    <property type="molecule type" value="Genomic_DNA"/>
</dbReference>
<evidence type="ECO:0000256" key="3">
    <source>
        <dbReference type="ARBA" id="ARBA00022448"/>
    </source>
</evidence>
<evidence type="ECO:0000256" key="1">
    <source>
        <dbReference type="ARBA" id="ARBA00004651"/>
    </source>
</evidence>
<dbReference type="GO" id="GO:0005886">
    <property type="term" value="C:plasma membrane"/>
    <property type="evidence" value="ECO:0007669"/>
    <property type="project" value="UniProtKB-SubCell"/>
</dbReference>
<feature type="transmembrane region" description="Helical" evidence="10">
    <location>
        <begin position="393"/>
        <end position="411"/>
    </location>
</feature>
<dbReference type="InterPro" id="IPR038377">
    <property type="entry name" value="Na/Glc_symporter_sf"/>
</dbReference>
<dbReference type="CDD" id="cd11480">
    <property type="entry name" value="SLC5sbd_u4"/>
    <property type="match status" value="1"/>
</dbReference>
<keyword evidence="6" id="KW-0769">Symport</keyword>
<feature type="transmembrane region" description="Helical" evidence="10">
    <location>
        <begin position="59"/>
        <end position="82"/>
    </location>
</feature>
<dbReference type="PROSITE" id="PS50283">
    <property type="entry name" value="NA_SOLUT_SYMP_3"/>
    <property type="match status" value="1"/>
</dbReference>
<comment type="similarity">
    <text evidence="2 9">Belongs to the sodium:solute symporter (SSF) (TC 2.A.21) family.</text>
</comment>
<evidence type="ECO:0000313" key="12">
    <source>
        <dbReference type="Proteomes" id="UP000295573"/>
    </source>
</evidence>
<protein>
    <submittedName>
        <fullName evidence="11">Cation/acetate symporter</fullName>
    </submittedName>
</protein>
<sequence length="548" mass="57228">MSTPLLLPQATDIGNPTVNVAIFALFVVATLAIVFRASRNNRTAADFYAGGRNFTGPQNGIAIAGDYLSAASFLGIAGAIAINGYDGFLYSIGFLVAWLVALLLVAELLRNTGRFTMADVLSFRLKQRPVRMAAAISTLGVCFFYLLAQMAGAGGLVALLLGIDSRAGQSLVIAVVGIIMITYVLVGGMKGTTWVQIIKAVLLVIGAGIMTLWVLAKYTFNLSGLLGAAVDKSPAAGEKLLSPGLQYGLTGVTKLDFISLALALVLGTAGLPHVLMRFYTVPSSKEARRSVSWAIWIIGIFYLFTLVLGYGAAAIVGPDAIKAAPGKANSAAPLLAFELGGELLLGVISAVAFATILAVVAGLTITASTSFAHDIYGQVIKKGQVNADGEVRVARITALVIGAVAILGGIFANGQNIAFLVALAFAVAASANLPTILYSLFWRRFNTRGALWSIYGGLAATIILIAFSPVVSGKVDAKTGKSLSMITDTGIDFHWFPLDNPGIVSIPLAFLLGWLGTVTSKEPVDVDKFAEMEVRSLTGAGAEKAVHH</sequence>
<proteinExistence type="inferred from homology"/>
<keyword evidence="8 10" id="KW-0472">Membrane</keyword>
<comment type="subcellular location">
    <subcellularLocation>
        <location evidence="1">Cell membrane</location>
        <topology evidence="1">Multi-pass membrane protein</topology>
    </subcellularLocation>
</comment>
<evidence type="ECO:0000256" key="4">
    <source>
        <dbReference type="ARBA" id="ARBA00022475"/>
    </source>
</evidence>
<accession>A0A4R2ITD7</accession>
<dbReference type="RefSeq" id="WP_132149141.1">
    <property type="nucleotide sequence ID" value="NZ_SLWR01000005.1"/>
</dbReference>
<feature type="transmembrane region" description="Helical" evidence="10">
    <location>
        <begin position="450"/>
        <end position="471"/>
    </location>
</feature>
<reference evidence="11 12" key="1">
    <citation type="journal article" date="2015" name="Stand. Genomic Sci.">
        <title>Genomic Encyclopedia of Bacterial and Archaeal Type Strains, Phase III: the genomes of soil and plant-associated and newly described type strains.</title>
        <authorList>
            <person name="Whitman W.B."/>
            <person name="Woyke T."/>
            <person name="Klenk H.P."/>
            <person name="Zhou Y."/>
            <person name="Lilburn T.G."/>
            <person name="Beck B.J."/>
            <person name="De Vos P."/>
            <person name="Vandamme P."/>
            <person name="Eisen J.A."/>
            <person name="Garrity G."/>
            <person name="Hugenholtz P."/>
            <person name="Kyrpides N.C."/>
        </authorList>
    </citation>
    <scope>NUCLEOTIDE SEQUENCE [LARGE SCALE GENOMIC DNA]</scope>
    <source>
        <strain evidence="11 12">VKM Ac-2541</strain>
    </source>
</reference>
<feature type="transmembrane region" description="Helical" evidence="10">
    <location>
        <begin position="20"/>
        <end position="38"/>
    </location>
</feature>
<dbReference type="PANTHER" id="PTHR48086">
    <property type="entry name" value="SODIUM/PROLINE SYMPORTER-RELATED"/>
    <property type="match status" value="1"/>
</dbReference>
<keyword evidence="7 10" id="KW-1133">Transmembrane helix</keyword>
<dbReference type="InterPro" id="IPR050277">
    <property type="entry name" value="Sodium:Solute_Symporter"/>
</dbReference>
<feature type="transmembrane region" description="Helical" evidence="10">
    <location>
        <begin position="343"/>
        <end position="372"/>
    </location>
</feature>
<dbReference type="NCBIfam" id="TIGR00813">
    <property type="entry name" value="sss"/>
    <property type="match status" value="1"/>
</dbReference>
<dbReference type="GO" id="GO:0006847">
    <property type="term" value="P:plasma membrane acetate transport"/>
    <property type="evidence" value="ECO:0007669"/>
    <property type="project" value="TreeGrafter"/>
</dbReference>
<keyword evidence="3" id="KW-0813">Transport</keyword>
<dbReference type="Gene3D" id="1.20.1730.10">
    <property type="entry name" value="Sodium/glucose cotransporter"/>
    <property type="match status" value="1"/>
</dbReference>
<evidence type="ECO:0000313" key="11">
    <source>
        <dbReference type="EMBL" id="TCO47549.1"/>
    </source>
</evidence>
<feature type="transmembrane region" description="Helical" evidence="10">
    <location>
        <begin position="88"/>
        <end position="109"/>
    </location>
</feature>
<evidence type="ECO:0000256" key="7">
    <source>
        <dbReference type="ARBA" id="ARBA00022989"/>
    </source>
</evidence>
<dbReference type="OrthoDB" id="9764416at2"/>